<gene>
    <name evidence="2" type="primary">LOC142169410</name>
</gene>
<sequence length="720" mass="83317">MILGLRSKIIPLPDHKLGNIKLGSVTNAICHRPCRVRCSHSTASSMEEAKERIRETFGKIELSPSSYDTAWVAMVPSRYSMNQPCFPQCLDWILENQREDGSWGLNPSHPLLVKDSLSSTLASLLALRKWRIGDNQVQRGLGFIETHGWAVDNKDQISPLGFEIIFPCMINYAEKLNLDLPLDPNLVNMMLCERELTIERALKNEFEGNMANVEYFAEGLGELCHWKEMMLRQRHNGSLFDSPATTAAALIYHQYDEKCFGYLNSILKLHDNWVPTICPTKIHSNLFLVDALQNLGVDRYFKTEVKRVLDEIYRLWLEKNEEIFSDVAHCAMAFRLLRMNNYEVSSEELEGFVDQEHFFTTSSGKLMNHVAILELHRASQVAIHERKDHILDKISTWTRNFMEQKLLDKHIPDRSKKEMEFAMRKFYGTFDRVETRRYIESYKMDSFKILKAAYRSSGINNIDLLKFSEHDFNLCQTRHKEELQQMKRWEGYSTVGFRSERVRIFFLALYKMVEEIAAKAETKQGRCVKDHLINLWIDMLKCMLVELDLWKIKSTTPSIEEYLSVACVTIGVPCFVLTSLYLLGPKLSKDVIESSEVSALCNCTAAVARLINDIHSYKREQAESSTNMVSILITQSQGTISEEEAIRQIKEMMESKRRELLGMVLQNKESQLPQVCKDLFWTTINAAYSIHTHGDGYRFPEEFKNHINDVIYKPLNQYSP</sequence>
<dbReference type="RefSeq" id="XP_075086667.1">
    <property type="nucleotide sequence ID" value="XM_075230566.1"/>
</dbReference>
<reference evidence="2" key="2">
    <citation type="submission" date="2025-08" db="UniProtKB">
        <authorList>
            <consortium name="RefSeq"/>
        </authorList>
    </citation>
    <scope>IDENTIFICATION</scope>
    <source>
        <tissue evidence="2">Leaf</tissue>
    </source>
</reference>
<accession>A0AC58SNX3</accession>
<reference evidence="1" key="1">
    <citation type="journal article" date="2014" name="Nat. Commun.">
        <title>The tobacco genome sequence and its comparison with those of tomato and potato.</title>
        <authorList>
            <person name="Sierro N."/>
            <person name="Battey J.N."/>
            <person name="Ouadi S."/>
            <person name="Bakaher N."/>
            <person name="Bovet L."/>
            <person name="Willig A."/>
            <person name="Goepfert S."/>
            <person name="Peitsch M.C."/>
            <person name="Ivanov N.V."/>
        </authorList>
    </citation>
    <scope>NUCLEOTIDE SEQUENCE [LARGE SCALE GENOMIC DNA]</scope>
</reference>
<dbReference type="Proteomes" id="UP000790787">
    <property type="component" value="Chromosome 15"/>
</dbReference>
<keyword evidence="1" id="KW-1185">Reference proteome</keyword>
<evidence type="ECO:0000313" key="1">
    <source>
        <dbReference type="Proteomes" id="UP000790787"/>
    </source>
</evidence>
<proteinExistence type="predicted"/>
<name>A0AC58SNX3_TOBAC</name>
<protein>
    <submittedName>
        <fullName evidence="2">Cis-abienol synthase, chloroplastic isoform X7</fullName>
    </submittedName>
</protein>
<evidence type="ECO:0000313" key="2">
    <source>
        <dbReference type="RefSeq" id="XP_075086667.1"/>
    </source>
</evidence>
<organism evidence="1 2">
    <name type="scientific">Nicotiana tabacum</name>
    <name type="common">Common tobacco</name>
    <dbReference type="NCBI Taxonomy" id="4097"/>
    <lineage>
        <taxon>Eukaryota</taxon>
        <taxon>Viridiplantae</taxon>
        <taxon>Streptophyta</taxon>
        <taxon>Embryophyta</taxon>
        <taxon>Tracheophyta</taxon>
        <taxon>Spermatophyta</taxon>
        <taxon>Magnoliopsida</taxon>
        <taxon>eudicotyledons</taxon>
        <taxon>Gunneridae</taxon>
        <taxon>Pentapetalae</taxon>
        <taxon>asterids</taxon>
        <taxon>lamiids</taxon>
        <taxon>Solanales</taxon>
        <taxon>Solanaceae</taxon>
        <taxon>Nicotianoideae</taxon>
        <taxon>Nicotianeae</taxon>
        <taxon>Nicotiana</taxon>
    </lineage>
</organism>